<accession>E4T7N1</accession>
<dbReference type="GO" id="GO:0016645">
    <property type="term" value="F:oxidoreductase activity, acting on the CH-NH group of donors"/>
    <property type="evidence" value="ECO:0007669"/>
    <property type="project" value="InterPro"/>
</dbReference>
<dbReference type="OrthoDB" id="9786494at2"/>
<name>E4T7N1_PALPW</name>
<dbReference type="Proteomes" id="UP000008718">
    <property type="component" value="Chromosome"/>
</dbReference>
<organism evidence="2 3">
    <name type="scientific">Paludibacter propionicigenes (strain DSM 17365 / JCM 13257 / WB4)</name>
    <dbReference type="NCBI Taxonomy" id="694427"/>
    <lineage>
        <taxon>Bacteria</taxon>
        <taxon>Pseudomonadati</taxon>
        <taxon>Bacteroidota</taxon>
        <taxon>Bacteroidia</taxon>
        <taxon>Bacteroidales</taxon>
        <taxon>Paludibacteraceae</taxon>
        <taxon>Paludibacter</taxon>
    </lineage>
</organism>
<dbReference type="PANTHER" id="PTHR39963:SF1">
    <property type="entry name" value="MNMC-LIKE METHYLTRANSFERASE DOMAIN-CONTAINING PROTEIN"/>
    <property type="match status" value="1"/>
</dbReference>
<dbReference type="RefSeq" id="WP_013446094.1">
    <property type="nucleotide sequence ID" value="NC_014734.1"/>
</dbReference>
<evidence type="ECO:0000259" key="1">
    <source>
        <dbReference type="Pfam" id="PF05430"/>
    </source>
</evidence>
<dbReference type="InterPro" id="IPR029063">
    <property type="entry name" value="SAM-dependent_MTases_sf"/>
</dbReference>
<reference key="1">
    <citation type="submission" date="2010-11" db="EMBL/GenBank/DDBJ databases">
        <title>The complete genome of Paludibacter propionicigenes DSM 17365.</title>
        <authorList>
            <consortium name="US DOE Joint Genome Institute (JGI-PGF)"/>
            <person name="Lucas S."/>
            <person name="Copeland A."/>
            <person name="Lapidus A."/>
            <person name="Bruce D."/>
            <person name="Goodwin L."/>
            <person name="Pitluck S."/>
            <person name="Kyrpides N."/>
            <person name="Mavromatis K."/>
            <person name="Ivanova N."/>
            <person name="Munk A.C."/>
            <person name="Brettin T."/>
            <person name="Detter J.C."/>
            <person name="Han C."/>
            <person name="Tapia R."/>
            <person name="Land M."/>
            <person name="Hauser L."/>
            <person name="Markowitz V."/>
            <person name="Cheng J.-F."/>
            <person name="Hugenholtz P."/>
            <person name="Woyke T."/>
            <person name="Wu D."/>
            <person name="Gronow S."/>
            <person name="Wellnitz S."/>
            <person name="Brambilla E."/>
            <person name="Klenk H.-P."/>
            <person name="Eisen J.A."/>
        </authorList>
    </citation>
    <scope>NUCLEOTIDE SEQUENCE</scope>
    <source>
        <strain>WB4</strain>
    </source>
</reference>
<dbReference type="SUPFAM" id="SSF53335">
    <property type="entry name" value="S-adenosyl-L-methionine-dependent methyltransferases"/>
    <property type="match status" value="1"/>
</dbReference>
<dbReference type="InterPro" id="IPR008471">
    <property type="entry name" value="MnmC-like_methylTransf"/>
</dbReference>
<evidence type="ECO:0000313" key="2">
    <source>
        <dbReference type="EMBL" id="ADQ80725.1"/>
    </source>
</evidence>
<dbReference type="STRING" id="694427.Palpr_2593"/>
<keyword evidence="3" id="KW-1185">Reference proteome</keyword>
<dbReference type="AlphaFoldDB" id="E4T7N1"/>
<dbReference type="GO" id="GO:0004808">
    <property type="term" value="F:tRNA (5-methylaminomethyl-2-thiouridylate)(34)-methyltransferase activity"/>
    <property type="evidence" value="ECO:0007669"/>
    <property type="project" value="InterPro"/>
</dbReference>
<dbReference type="KEGG" id="ppn:Palpr_2593"/>
<evidence type="ECO:0000313" key="3">
    <source>
        <dbReference type="Proteomes" id="UP000008718"/>
    </source>
</evidence>
<feature type="domain" description="MnmC-like methyltransferase" evidence="1">
    <location>
        <begin position="142"/>
        <end position="218"/>
    </location>
</feature>
<proteinExistence type="predicted"/>
<dbReference type="EMBL" id="CP002345">
    <property type="protein sequence ID" value="ADQ80725.1"/>
    <property type="molecule type" value="Genomic_DNA"/>
</dbReference>
<dbReference type="PANTHER" id="PTHR39963">
    <property type="entry name" value="SLL0983 PROTEIN"/>
    <property type="match status" value="1"/>
</dbReference>
<sequence>MNSELLITEDGSNTLYVPEIDECYHSSHGAIQESRHIFIEAGLKQCEKSEINVLEVGFGTGLNAFLTMIEAERSSKQIQYVSLEKYPVETEKALLLNYPEELFPEKRCSFELMHISTWNKKVQVTPFFSLEKIETDFTQYIPVDKFDVVFFDAFSPEKQPEMWTQERFEMLLKYCNPGAVLTTYCAKGIVRRAMQAAGFTVERLAGPPGKREILRGTKIG</sequence>
<dbReference type="HOGENOM" id="CLU_061971_1_0_10"/>
<dbReference type="Gene3D" id="3.40.50.150">
    <property type="entry name" value="Vaccinia Virus protein VP39"/>
    <property type="match status" value="1"/>
</dbReference>
<dbReference type="NCBIfam" id="NF033855">
    <property type="entry name" value="tRNA_MNMC2"/>
    <property type="match status" value="1"/>
</dbReference>
<dbReference type="InterPro" id="IPR047785">
    <property type="entry name" value="tRNA_MNMC2"/>
</dbReference>
<protein>
    <recommendedName>
        <fullName evidence="1">MnmC-like methyltransferase domain-containing protein</fullName>
    </recommendedName>
</protein>
<reference evidence="2 3" key="2">
    <citation type="journal article" date="2011" name="Stand. Genomic Sci.">
        <title>Complete genome sequence of Paludibacter propionicigenes type strain (WB4).</title>
        <authorList>
            <person name="Gronow S."/>
            <person name="Munk C."/>
            <person name="Lapidus A."/>
            <person name="Nolan M."/>
            <person name="Lucas S."/>
            <person name="Hammon N."/>
            <person name="Deshpande S."/>
            <person name="Cheng J.F."/>
            <person name="Tapia R."/>
            <person name="Han C."/>
            <person name="Goodwin L."/>
            <person name="Pitluck S."/>
            <person name="Liolios K."/>
            <person name="Ivanova N."/>
            <person name="Mavromatis K."/>
            <person name="Mikhailova N."/>
            <person name="Pati A."/>
            <person name="Chen A."/>
            <person name="Palaniappan K."/>
            <person name="Land M."/>
            <person name="Hauser L."/>
            <person name="Chang Y.J."/>
            <person name="Jeffries C.D."/>
            <person name="Brambilla E."/>
            <person name="Rohde M."/>
            <person name="Goker M."/>
            <person name="Detter J.C."/>
            <person name="Woyke T."/>
            <person name="Bristow J."/>
            <person name="Eisen J.A."/>
            <person name="Markowitz V."/>
            <person name="Hugenholtz P."/>
            <person name="Kyrpides N.C."/>
            <person name="Klenk H.P."/>
        </authorList>
    </citation>
    <scope>NUCLEOTIDE SEQUENCE [LARGE SCALE GENOMIC DNA]</scope>
    <source>
        <strain evidence="3">DSM 17365 / JCM 13257 / WB4</strain>
    </source>
</reference>
<dbReference type="eggNOG" id="COG4121">
    <property type="taxonomic scope" value="Bacteria"/>
</dbReference>
<gene>
    <name evidence="2" type="ordered locus">Palpr_2593</name>
</gene>
<dbReference type="Pfam" id="PF05430">
    <property type="entry name" value="Methyltransf_30"/>
    <property type="match status" value="1"/>
</dbReference>